<feature type="domain" description="K+ potassium transporter integral membrane" evidence="12">
    <location>
        <begin position="33"/>
        <end position="464"/>
    </location>
</feature>
<dbReference type="InterPro" id="IPR023051">
    <property type="entry name" value="Kup"/>
</dbReference>
<keyword evidence="3 11" id="KW-1003">Cell membrane</keyword>
<feature type="transmembrane region" description="Helical" evidence="11">
    <location>
        <begin position="380"/>
        <end position="399"/>
    </location>
</feature>
<evidence type="ECO:0000256" key="5">
    <source>
        <dbReference type="ARBA" id="ARBA00022692"/>
    </source>
</evidence>
<keyword evidence="10 11" id="KW-0472">Membrane</keyword>
<evidence type="ECO:0000256" key="10">
    <source>
        <dbReference type="ARBA" id="ARBA00023136"/>
    </source>
</evidence>
<comment type="function">
    <text evidence="11">Transport of potassium into the cell. Likely operates as a K(+):H(+) symporter.</text>
</comment>
<evidence type="ECO:0000256" key="2">
    <source>
        <dbReference type="ARBA" id="ARBA00022448"/>
    </source>
</evidence>
<feature type="transmembrane region" description="Helical" evidence="11">
    <location>
        <begin position="348"/>
        <end position="368"/>
    </location>
</feature>
<keyword evidence="5 11" id="KW-0812">Transmembrane</keyword>
<dbReference type="HAMAP" id="MF_01522">
    <property type="entry name" value="Kup"/>
    <property type="match status" value="1"/>
</dbReference>
<comment type="similarity">
    <text evidence="11">Belongs to the HAK/KUP transporter (TC 2.A.72) family.</text>
</comment>
<protein>
    <recommendedName>
        <fullName evidence="11">Probable potassium transport system protein Kup</fullName>
    </recommendedName>
</protein>
<evidence type="ECO:0000313" key="14">
    <source>
        <dbReference type="EMBL" id="SDP67020.1"/>
    </source>
</evidence>
<comment type="catalytic activity">
    <reaction evidence="11">
        <text>K(+)(in) + H(+)(in) = K(+)(out) + H(+)(out)</text>
        <dbReference type="Rhea" id="RHEA:28490"/>
        <dbReference type="ChEBI" id="CHEBI:15378"/>
        <dbReference type="ChEBI" id="CHEBI:29103"/>
    </reaction>
</comment>
<evidence type="ECO:0000256" key="8">
    <source>
        <dbReference type="ARBA" id="ARBA00022989"/>
    </source>
</evidence>
<evidence type="ECO:0000259" key="13">
    <source>
        <dbReference type="Pfam" id="PF22776"/>
    </source>
</evidence>
<dbReference type="Pfam" id="PF22776">
    <property type="entry name" value="K_trans_C"/>
    <property type="match status" value="1"/>
</dbReference>
<keyword evidence="4 11" id="KW-0633">Potassium transport</keyword>
<dbReference type="InterPro" id="IPR053952">
    <property type="entry name" value="K_trans_C"/>
</dbReference>
<keyword evidence="15" id="KW-1185">Reference proteome</keyword>
<accession>A0A1H0ULT0</accession>
<keyword evidence="6 11" id="KW-0769">Symport</keyword>
<feature type="transmembrane region" description="Helical" evidence="11">
    <location>
        <begin position="28"/>
        <end position="47"/>
    </location>
</feature>
<dbReference type="InterPro" id="IPR003855">
    <property type="entry name" value="K+_transporter"/>
</dbReference>
<name>A0A1H0ULT0_9CLOT</name>
<reference evidence="14 15" key="1">
    <citation type="submission" date="2016-10" db="EMBL/GenBank/DDBJ databases">
        <authorList>
            <person name="de Groot N.N."/>
        </authorList>
    </citation>
    <scope>NUCLEOTIDE SEQUENCE [LARGE SCALE GENOMIC DNA]</scope>
    <source>
        <strain evidence="14 15">DSM 12272</strain>
    </source>
</reference>
<proteinExistence type="inferred from homology"/>
<evidence type="ECO:0000256" key="3">
    <source>
        <dbReference type="ARBA" id="ARBA00022475"/>
    </source>
</evidence>
<keyword evidence="8 11" id="KW-1133">Transmembrane helix</keyword>
<evidence type="ECO:0000256" key="6">
    <source>
        <dbReference type="ARBA" id="ARBA00022847"/>
    </source>
</evidence>
<feature type="transmembrane region" description="Helical" evidence="11">
    <location>
        <begin position="435"/>
        <end position="453"/>
    </location>
</feature>
<feature type="transmembrane region" description="Helical" evidence="11">
    <location>
        <begin position="113"/>
        <end position="133"/>
    </location>
</feature>
<dbReference type="Pfam" id="PF02705">
    <property type="entry name" value="K_trans"/>
    <property type="match status" value="1"/>
</dbReference>
<keyword evidence="2 11" id="KW-0813">Transport</keyword>
<feature type="transmembrane region" description="Helical" evidence="11">
    <location>
        <begin position="145"/>
        <end position="171"/>
    </location>
</feature>
<keyword evidence="9 11" id="KW-0406">Ion transport</keyword>
<gene>
    <name evidence="11" type="primary">kup</name>
    <name evidence="14" type="ORF">SAMN04488529_11172</name>
</gene>
<feature type="transmembrane region" description="Helical" evidence="11">
    <location>
        <begin position="183"/>
        <end position="203"/>
    </location>
</feature>
<dbReference type="GO" id="GO:0015079">
    <property type="term" value="F:potassium ion transmembrane transporter activity"/>
    <property type="evidence" value="ECO:0007669"/>
    <property type="project" value="UniProtKB-UniRule"/>
</dbReference>
<dbReference type="InterPro" id="IPR053951">
    <property type="entry name" value="K_trans_N"/>
</dbReference>
<feature type="transmembrane region" description="Helical" evidence="11">
    <location>
        <begin position="411"/>
        <end position="429"/>
    </location>
</feature>
<sequence>MVRFNIKLKGDLNNDMDNNIKKNIKNKISIASILVALGIVYGDIGTSPLYVMKAILGTSGGYISKELILGGVSLVFWTLTLQTTIKYVILTLQADNNGEGGIFSLYTLVRKQAKWLIVPAVIGGAALLADGMITPPMTVTSAIEGLSIVFPLNTSSIVIIVLSIITVLFLLQRFGTLVIGRMFGPMMFIWFSMLAILGFSQIIKYPQIVQAFNPYYGISLLISNPKGVYIIGAVFLCTTGAEALYSDLGHCGRENIHYTWIFVKICLVMNYLGQGAYLMLRQGMVIQENPFFLIMPSWFIIPGTIIATFAAVIASQALISGSFTLVAEAIKLNLFPKLQFRYPNDEKGQIYIPAVNFTLYIGCVLLVLHFKKSEHMEAAYGLSITITMLMTTILLTQYLKYNKKKRVMGNIVFSIFMVLELSFLYGNLFKFLNGGYITVLIAGAIMFIMYIWIYGSIIKRRLNEYVDLSDYHYQFKEIKEDKELPLYSTNLVYLTQSPNYNKIENKIAFSIFNKQPKRAKYYWFINVNVTDEPYTTNYRVKTIIPNETFSIQFNLGFRVDQRINVFLRQIIKELVSSGELKSTAKEYMINNSETCSVGDFKFVLLEEILSNESQISAWDSFIISSKLAIKKLTVSPAKWFGIDTSNVEIEKVPVVIGNRETLKLTRIS</sequence>
<evidence type="ECO:0000256" key="1">
    <source>
        <dbReference type="ARBA" id="ARBA00004141"/>
    </source>
</evidence>
<dbReference type="PANTHER" id="PTHR30540:SF83">
    <property type="entry name" value="K+ POTASSIUM TRANSPORTER"/>
    <property type="match status" value="1"/>
</dbReference>
<organism evidence="14 15">
    <name type="scientific">Clostridium gasigenes</name>
    <dbReference type="NCBI Taxonomy" id="94869"/>
    <lineage>
        <taxon>Bacteria</taxon>
        <taxon>Bacillati</taxon>
        <taxon>Bacillota</taxon>
        <taxon>Clostridia</taxon>
        <taxon>Eubacteriales</taxon>
        <taxon>Clostridiaceae</taxon>
        <taxon>Clostridium</taxon>
    </lineage>
</organism>
<evidence type="ECO:0000313" key="15">
    <source>
        <dbReference type="Proteomes" id="UP000198597"/>
    </source>
</evidence>
<dbReference type="AlphaFoldDB" id="A0A1H0ULT0"/>
<dbReference type="PANTHER" id="PTHR30540">
    <property type="entry name" value="OSMOTIC STRESS POTASSIUM TRANSPORTER"/>
    <property type="match status" value="1"/>
</dbReference>
<evidence type="ECO:0000256" key="11">
    <source>
        <dbReference type="HAMAP-Rule" id="MF_01522"/>
    </source>
</evidence>
<feature type="transmembrane region" description="Helical" evidence="11">
    <location>
        <begin position="67"/>
        <end position="92"/>
    </location>
</feature>
<evidence type="ECO:0000256" key="7">
    <source>
        <dbReference type="ARBA" id="ARBA00022958"/>
    </source>
</evidence>
<evidence type="ECO:0000256" key="4">
    <source>
        <dbReference type="ARBA" id="ARBA00022538"/>
    </source>
</evidence>
<feature type="transmembrane region" description="Helical" evidence="11">
    <location>
        <begin position="300"/>
        <end position="327"/>
    </location>
</feature>
<keyword evidence="7 11" id="KW-0630">Potassium</keyword>
<feature type="transmembrane region" description="Helical" evidence="11">
    <location>
        <begin position="257"/>
        <end position="280"/>
    </location>
</feature>
<dbReference type="Proteomes" id="UP000198597">
    <property type="component" value="Unassembled WGS sequence"/>
</dbReference>
<dbReference type="GO" id="GO:0015293">
    <property type="term" value="F:symporter activity"/>
    <property type="evidence" value="ECO:0007669"/>
    <property type="project" value="UniProtKB-UniRule"/>
</dbReference>
<comment type="subcellular location">
    <subcellularLocation>
        <location evidence="11">Cell membrane</location>
        <topology evidence="11">Multi-pass membrane protein</topology>
    </subcellularLocation>
    <subcellularLocation>
        <location evidence="1">Membrane</location>
        <topology evidence="1">Multi-pass membrane protein</topology>
    </subcellularLocation>
</comment>
<dbReference type="EMBL" id="FNJM01000011">
    <property type="protein sequence ID" value="SDP67020.1"/>
    <property type="molecule type" value="Genomic_DNA"/>
</dbReference>
<dbReference type="GO" id="GO:0005886">
    <property type="term" value="C:plasma membrane"/>
    <property type="evidence" value="ECO:0007669"/>
    <property type="project" value="UniProtKB-SubCell"/>
</dbReference>
<evidence type="ECO:0000256" key="9">
    <source>
        <dbReference type="ARBA" id="ARBA00023065"/>
    </source>
</evidence>
<feature type="domain" description="K+ potassium transporter C-terminal" evidence="13">
    <location>
        <begin position="489"/>
        <end position="647"/>
    </location>
</feature>
<evidence type="ECO:0000259" key="12">
    <source>
        <dbReference type="Pfam" id="PF02705"/>
    </source>
</evidence>